<dbReference type="RefSeq" id="WP_345137642.1">
    <property type="nucleotide sequence ID" value="NZ_BAABAT010000042.1"/>
</dbReference>
<evidence type="ECO:0000313" key="7">
    <source>
        <dbReference type="EMBL" id="GAA4260736.1"/>
    </source>
</evidence>
<proteinExistence type="predicted"/>
<keyword evidence="1" id="KW-0436">Ligase</keyword>
<keyword evidence="4 5" id="KW-0067">ATP-binding</keyword>
<evidence type="ECO:0000256" key="3">
    <source>
        <dbReference type="ARBA" id="ARBA00022755"/>
    </source>
</evidence>
<dbReference type="Gene3D" id="3.30.1490.20">
    <property type="entry name" value="ATP-grasp fold, A domain"/>
    <property type="match status" value="1"/>
</dbReference>
<dbReference type="InterPro" id="IPR013815">
    <property type="entry name" value="ATP_grasp_subdomain_1"/>
</dbReference>
<evidence type="ECO:0000259" key="6">
    <source>
        <dbReference type="PROSITE" id="PS50975"/>
    </source>
</evidence>
<sequence length="425" mass="45138">MAPGPTRDAPRVLLVNSGKTEAVDRLRAVAPDAELDVITEAAYAVQYSADVRLHFVTDIGDLSAVQRTALALQAAAPTDYVVAPSERSQQAGGYLRSFLGLPGIPFDTANLFSNKPVMKAALAAQGIAVAPYRVVADLSAVPAAAAGVGWPVVVKPALGTGSMNTFAAPSPAAWAAIRDSAACDGLRHANCPLVVERFVDMEGEYHCDGVVHNGRVEFAAASRYFMPLLGNIDAFTGSYLLPDRHPDAQPIVALHERVVRALGLRTGVTHLELFKTADGFLVGEIACRPAGGGIVEAIEMQYGVDLWRVFMETALGRDPSVPAPVRRLRDDIIVNCDLPVRPGRVVRISGPDELARVPDVVRLSMTVGPGDVIGTRLHSASTTGLVYLAVADEDLVHKRVQELAQAYVLDVEPTSACSGTPEWPD</sequence>
<evidence type="ECO:0000256" key="5">
    <source>
        <dbReference type="PROSITE-ProRule" id="PRU00409"/>
    </source>
</evidence>
<comment type="caution">
    <text evidence="7">The sequence shown here is derived from an EMBL/GenBank/DDBJ whole genome shotgun (WGS) entry which is preliminary data.</text>
</comment>
<dbReference type="InterPro" id="IPR003135">
    <property type="entry name" value="ATP-grasp_carboxylate-amine"/>
</dbReference>
<feature type="domain" description="ATP-grasp" evidence="6">
    <location>
        <begin position="119"/>
        <end position="315"/>
    </location>
</feature>
<dbReference type="EMBL" id="BAABAT010000042">
    <property type="protein sequence ID" value="GAA4260736.1"/>
    <property type="molecule type" value="Genomic_DNA"/>
</dbReference>
<dbReference type="Proteomes" id="UP001500620">
    <property type="component" value="Unassembled WGS sequence"/>
</dbReference>
<dbReference type="Gene3D" id="3.40.50.20">
    <property type="match status" value="1"/>
</dbReference>
<dbReference type="InterPro" id="IPR011761">
    <property type="entry name" value="ATP-grasp"/>
</dbReference>
<gene>
    <name evidence="7" type="ORF">GCM10022255_090550</name>
</gene>
<evidence type="ECO:0000256" key="4">
    <source>
        <dbReference type="ARBA" id="ARBA00022840"/>
    </source>
</evidence>
<keyword evidence="8" id="KW-1185">Reference proteome</keyword>
<dbReference type="Pfam" id="PF02222">
    <property type="entry name" value="ATP-grasp"/>
    <property type="match status" value="1"/>
</dbReference>
<reference evidence="8" key="1">
    <citation type="journal article" date="2019" name="Int. J. Syst. Evol. Microbiol.">
        <title>The Global Catalogue of Microorganisms (GCM) 10K type strain sequencing project: providing services to taxonomists for standard genome sequencing and annotation.</title>
        <authorList>
            <consortium name="The Broad Institute Genomics Platform"/>
            <consortium name="The Broad Institute Genome Sequencing Center for Infectious Disease"/>
            <person name="Wu L."/>
            <person name="Ma J."/>
        </authorList>
    </citation>
    <scope>NUCLEOTIDE SEQUENCE [LARGE SCALE GENOMIC DNA]</scope>
    <source>
        <strain evidence="8">JCM 17441</strain>
    </source>
</reference>
<dbReference type="InterPro" id="IPR040570">
    <property type="entry name" value="LAL_C2"/>
</dbReference>
<dbReference type="PANTHER" id="PTHR43585:SF2">
    <property type="entry name" value="ATP-GRASP ENZYME FSQD"/>
    <property type="match status" value="1"/>
</dbReference>
<dbReference type="PROSITE" id="PS50975">
    <property type="entry name" value="ATP_GRASP"/>
    <property type="match status" value="1"/>
</dbReference>
<keyword evidence="3" id="KW-0658">Purine biosynthesis</keyword>
<dbReference type="PANTHER" id="PTHR43585">
    <property type="entry name" value="FUMIPYRROLE BIOSYNTHESIS PROTEIN C"/>
    <property type="match status" value="1"/>
</dbReference>
<dbReference type="Pfam" id="PF18603">
    <property type="entry name" value="LAL_C2"/>
    <property type="match status" value="1"/>
</dbReference>
<organism evidence="7 8">
    <name type="scientific">Dactylosporangium darangshiense</name>
    <dbReference type="NCBI Taxonomy" id="579108"/>
    <lineage>
        <taxon>Bacteria</taxon>
        <taxon>Bacillati</taxon>
        <taxon>Actinomycetota</taxon>
        <taxon>Actinomycetes</taxon>
        <taxon>Micromonosporales</taxon>
        <taxon>Micromonosporaceae</taxon>
        <taxon>Dactylosporangium</taxon>
    </lineage>
</organism>
<name>A0ABP8DPK3_9ACTN</name>
<evidence type="ECO:0000256" key="2">
    <source>
        <dbReference type="ARBA" id="ARBA00022741"/>
    </source>
</evidence>
<dbReference type="SUPFAM" id="SSF56059">
    <property type="entry name" value="Glutathione synthetase ATP-binding domain-like"/>
    <property type="match status" value="1"/>
</dbReference>
<keyword evidence="2 5" id="KW-0547">Nucleotide-binding</keyword>
<accession>A0ABP8DPK3</accession>
<dbReference type="Gene3D" id="3.30.470.20">
    <property type="entry name" value="ATP-grasp fold, B domain"/>
    <property type="match status" value="1"/>
</dbReference>
<protein>
    <recommendedName>
        <fullName evidence="6">ATP-grasp domain-containing protein</fullName>
    </recommendedName>
</protein>
<evidence type="ECO:0000313" key="8">
    <source>
        <dbReference type="Proteomes" id="UP001500620"/>
    </source>
</evidence>
<dbReference type="InterPro" id="IPR052032">
    <property type="entry name" value="ATP-dep_AA_Ligase"/>
</dbReference>
<evidence type="ECO:0000256" key="1">
    <source>
        <dbReference type="ARBA" id="ARBA00022598"/>
    </source>
</evidence>